<keyword evidence="1" id="KW-0472">Membrane</keyword>
<feature type="transmembrane region" description="Helical" evidence="1">
    <location>
        <begin position="279"/>
        <end position="300"/>
    </location>
</feature>
<dbReference type="RefSeq" id="WP_368503314.1">
    <property type="nucleotide sequence ID" value="NZ_CP162551.1"/>
</dbReference>
<reference evidence="3" key="1">
    <citation type="submission" date="2024-07" db="EMBL/GenBank/DDBJ databases">
        <title>Identification and characteristics of an arsenic-resistant bacterial isolate, which belongs to a novel species.</title>
        <authorList>
            <person name="Juszczyk A."/>
            <person name="Kowalczyk A."/>
            <person name="Was K."/>
            <person name="Kosowicz W."/>
            <person name="Budzyn A."/>
            <person name="Latowski D."/>
        </authorList>
    </citation>
    <scope>NUCLEOTIDE SEQUENCE</scope>
    <source>
        <strain evidence="3">As8PL</strain>
    </source>
</reference>
<gene>
    <name evidence="3" type="ORF">AB3N04_13805</name>
</gene>
<accession>A0AB39BQV0</accession>
<protein>
    <submittedName>
        <fullName evidence="3">Nucleoside recognition domain-containing protein</fullName>
    </submittedName>
</protein>
<feature type="transmembrane region" description="Helical" evidence="1">
    <location>
        <begin position="56"/>
        <end position="76"/>
    </location>
</feature>
<evidence type="ECO:0000256" key="1">
    <source>
        <dbReference type="SAM" id="Phobius"/>
    </source>
</evidence>
<name>A0AB39BQV0_9BACI</name>
<feature type="transmembrane region" description="Helical" evidence="1">
    <location>
        <begin position="168"/>
        <end position="188"/>
    </location>
</feature>
<keyword evidence="1" id="KW-1133">Transmembrane helix</keyword>
<feature type="domain" description="Nucleoside transporter/FeoB GTPase Gate" evidence="2">
    <location>
        <begin position="173"/>
        <end position="262"/>
    </location>
</feature>
<dbReference type="AlphaFoldDB" id="A0AB39BQV0"/>
<dbReference type="EMBL" id="CP162551">
    <property type="protein sequence ID" value="XDI35776.1"/>
    <property type="molecule type" value="Genomic_DNA"/>
</dbReference>
<proteinExistence type="predicted"/>
<feature type="transmembrane region" description="Helical" evidence="1">
    <location>
        <begin position="248"/>
        <end position="273"/>
    </location>
</feature>
<sequence>MLKRGLLVGLQTTWTLGKIIFPITLIVTILGHTPVLDWLAALLAPLMGFIGLPGEAAIPLVLGNVLNLYAGIGAILTLDLSVKEVFILAVMLSFSHNLFVESAVATKVGIRMSVVLAVRVGLALFSAFVIHWFWSGGQETAQYGFVSTTPDAEPTTWLGIAWSGVESATLGILQLAMIVIPLMVFVQIMKELNWLQVMARWMAPFTRLLGIRENTSTTLASGLAFGLAYGAGVMIQAVKEDNVSKKDLYLVFIFLVACHAVIEDTLIFIPLGIPVWPLLLIRLVTAIVLTVAVAFIWNRLEKDQKVDRKEATYEH</sequence>
<dbReference type="Pfam" id="PF07670">
    <property type="entry name" value="Gate"/>
    <property type="match status" value="2"/>
</dbReference>
<evidence type="ECO:0000313" key="3">
    <source>
        <dbReference type="EMBL" id="XDI35776.1"/>
    </source>
</evidence>
<feature type="transmembrane region" description="Helical" evidence="1">
    <location>
        <begin position="82"/>
        <end position="100"/>
    </location>
</feature>
<evidence type="ECO:0000259" key="2">
    <source>
        <dbReference type="Pfam" id="PF07670"/>
    </source>
</evidence>
<feature type="domain" description="Nucleoside transporter/FeoB GTPase Gate" evidence="2">
    <location>
        <begin position="14"/>
        <end position="97"/>
    </location>
</feature>
<feature type="transmembrane region" description="Helical" evidence="1">
    <location>
        <begin position="20"/>
        <end position="44"/>
    </location>
</feature>
<organism evidence="3">
    <name type="scientific">Alkalihalophilus sp. As8PL</name>
    <dbReference type="NCBI Taxonomy" id="3237103"/>
    <lineage>
        <taxon>Bacteria</taxon>
        <taxon>Bacillati</taxon>
        <taxon>Bacillota</taxon>
        <taxon>Bacilli</taxon>
        <taxon>Bacillales</taxon>
        <taxon>Bacillaceae</taxon>
        <taxon>Alkalihalophilus</taxon>
    </lineage>
</organism>
<keyword evidence="1" id="KW-0812">Transmembrane</keyword>
<dbReference type="InterPro" id="IPR011642">
    <property type="entry name" value="Gate_dom"/>
</dbReference>
<feature type="transmembrane region" description="Helical" evidence="1">
    <location>
        <begin position="112"/>
        <end position="134"/>
    </location>
</feature>